<protein>
    <recommendedName>
        <fullName evidence="4">Retrotransposon gag domain-containing protein</fullName>
    </recommendedName>
</protein>
<feature type="region of interest" description="Disordered" evidence="1">
    <location>
        <begin position="380"/>
        <end position="436"/>
    </location>
</feature>
<feature type="region of interest" description="Disordered" evidence="1">
    <location>
        <begin position="1"/>
        <end position="40"/>
    </location>
</feature>
<dbReference type="EMBL" id="BTGU01000176">
    <property type="protein sequence ID" value="GMN64342.1"/>
    <property type="molecule type" value="Genomic_DNA"/>
</dbReference>
<dbReference type="AlphaFoldDB" id="A0AA88J7U2"/>
<gene>
    <name evidence="2" type="ORF">TIFTF001_033411</name>
</gene>
<proteinExistence type="predicted"/>
<dbReference type="PANTHER" id="PTHR33223">
    <property type="entry name" value="CCHC-TYPE DOMAIN-CONTAINING PROTEIN"/>
    <property type="match status" value="1"/>
</dbReference>
<reference evidence="2" key="1">
    <citation type="submission" date="2023-07" db="EMBL/GenBank/DDBJ databases">
        <title>draft genome sequence of fig (Ficus carica).</title>
        <authorList>
            <person name="Takahashi T."/>
            <person name="Nishimura K."/>
        </authorList>
    </citation>
    <scope>NUCLEOTIDE SEQUENCE</scope>
</reference>
<feature type="compositionally biased region" description="Basic and acidic residues" evidence="1">
    <location>
        <begin position="105"/>
        <end position="122"/>
    </location>
</feature>
<feature type="compositionally biased region" description="Polar residues" evidence="1">
    <location>
        <begin position="425"/>
        <end position="436"/>
    </location>
</feature>
<sequence>MDEHTNQDIQEYENPAQTGSQSTRPPRRQRGARAQRRPTQTEILAGNVQALTQTVQVLMEAFCDTHNAQLPQQQIEATELTPSRPPRSASRCRDPSPTAVRSGRSHRESAGRQQLKEVEPSKMRSRSRRSRMNLSDAPEQPAPTKGNPGDDRREVANVRRNTPPVFDRLGRPEIYRRLGREALVDKPAERESRDQSWLDYLQRQLDRLIGQQYGLEPAGSAESLFTPPIMASPYPSRLKMPTIPSYDGSTDADEHVENYQTHMLIQSANDATLCKSFCLTLTGTARQWYRRLPPESIDSFQQLASSFSAVFLGSRTRKLGVENCTDDTLIQALKEGIKDSRFVWTLAYDRPTSFAYLRGIAGDTQKLTGMSEDEDLKSRIKTGPLAEGQSEANRETPIRTGKIRGRTPWRAPAPKAIPARGRQRGGSTNTPRWLSQ</sequence>
<keyword evidence="3" id="KW-1185">Reference proteome</keyword>
<name>A0AA88J7U2_FICCA</name>
<organism evidence="2 3">
    <name type="scientific">Ficus carica</name>
    <name type="common">Common fig</name>
    <dbReference type="NCBI Taxonomy" id="3494"/>
    <lineage>
        <taxon>Eukaryota</taxon>
        <taxon>Viridiplantae</taxon>
        <taxon>Streptophyta</taxon>
        <taxon>Embryophyta</taxon>
        <taxon>Tracheophyta</taxon>
        <taxon>Spermatophyta</taxon>
        <taxon>Magnoliopsida</taxon>
        <taxon>eudicotyledons</taxon>
        <taxon>Gunneridae</taxon>
        <taxon>Pentapetalae</taxon>
        <taxon>rosids</taxon>
        <taxon>fabids</taxon>
        <taxon>Rosales</taxon>
        <taxon>Moraceae</taxon>
        <taxon>Ficeae</taxon>
        <taxon>Ficus</taxon>
    </lineage>
</organism>
<feature type="compositionally biased region" description="Basic residues" evidence="1">
    <location>
        <begin position="25"/>
        <end position="36"/>
    </location>
</feature>
<feature type="region of interest" description="Disordered" evidence="1">
    <location>
        <begin position="73"/>
        <end position="167"/>
    </location>
</feature>
<evidence type="ECO:0008006" key="4">
    <source>
        <dbReference type="Google" id="ProtNLM"/>
    </source>
</evidence>
<dbReference type="PANTHER" id="PTHR33223:SF10">
    <property type="entry name" value="AMINOTRANSFERASE-LIKE PLANT MOBILE DOMAIN-CONTAINING PROTEIN"/>
    <property type="match status" value="1"/>
</dbReference>
<evidence type="ECO:0000256" key="1">
    <source>
        <dbReference type="SAM" id="MobiDB-lite"/>
    </source>
</evidence>
<evidence type="ECO:0000313" key="2">
    <source>
        <dbReference type="EMBL" id="GMN64342.1"/>
    </source>
</evidence>
<accession>A0AA88J7U2</accession>
<evidence type="ECO:0000313" key="3">
    <source>
        <dbReference type="Proteomes" id="UP001187192"/>
    </source>
</evidence>
<comment type="caution">
    <text evidence="2">The sequence shown here is derived from an EMBL/GenBank/DDBJ whole genome shotgun (WGS) entry which is preliminary data.</text>
</comment>
<feature type="compositionally biased region" description="Basic and acidic residues" evidence="1">
    <location>
        <begin position="148"/>
        <end position="157"/>
    </location>
</feature>
<dbReference type="Proteomes" id="UP001187192">
    <property type="component" value="Unassembled WGS sequence"/>
</dbReference>